<evidence type="ECO:0000259" key="1">
    <source>
        <dbReference type="Pfam" id="PF13456"/>
    </source>
</evidence>
<dbReference type="EMBL" id="DAKRPA010000108">
    <property type="protein sequence ID" value="DAZ98377.1"/>
    <property type="molecule type" value="Genomic_DNA"/>
</dbReference>
<dbReference type="InterPro" id="IPR012337">
    <property type="entry name" value="RNaseH-like_sf"/>
</dbReference>
<dbReference type="PANTHER" id="PTHR48475">
    <property type="entry name" value="RIBONUCLEASE H"/>
    <property type="match status" value="1"/>
</dbReference>
<dbReference type="GO" id="GO:0003676">
    <property type="term" value="F:nucleic acid binding"/>
    <property type="evidence" value="ECO:0007669"/>
    <property type="project" value="InterPro"/>
</dbReference>
<dbReference type="AlphaFoldDB" id="A0AAV2YTN4"/>
<evidence type="ECO:0000313" key="3">
    <source>
        <dbReference type="Proteomes" id="UP001146120"/>
    </source>
</evidence>
<keyword evidence="3" id="KW-1185">Reference proteome</keyword>
<dbReference type="SUPFAM" id="SSF53098">
    <property type="entry name" value="Ribonuclease H-like"/>
    <property type="match status" value="1"/>
</dbReference>
<gene>
    <name evidence="2" type="ORF">N0F65_000696</name>
</gene>
<evidence type="ECO:0000313" key="2">
    <source>
        <dbReference type="EMBL" id="DAZ98377.1"/>
    </source>
</evidence>
<dbReference type="GO" id="GO:0004523">
    <property type="term" value="F:RNA-DNA hybrid ribonuclease activity"/>
    <property type="evidence" value="ECO:0007669"/>
    <property type="project" value="InterPro"/>
</dbReference>
<proteinExistence type="predicted"/>
<name>A0AAV2YTN4_9STRA</name>
<organism evidence="2 3">
    <name type="scientific">Lagenidium giganteum</name>
    <dbReference type="NCBI Taxonomy" id="4803"/>
    <lineage>
        <taxon>Eukaryota</taxon>
        <taxon>Sar</taxon>
        <taxon>Stramenopiles</taxon>
        <taxon>Oomycota</taxon>
        <taxon>Peronosporomycetes</taxon>
        <taxon>Pythiales</taxon>
        <taxon>Pythiaceae</taxon>
    </lineage>
</organism>
<dbReference type="PANTHER" id="PTHR48475:SF1">
    <property type="entry name" value="RNASE H TYPE-1 DOMAIN-CONTAINING PROTEIN"/>
    <property type="match status" value="1"/>
</dbReference>
<accession>A0AAV2YTN4</accession>
<protein>
    <recommendedName>
        <fullName evidence="1">RNase H type-1 domain-containing protein</fullName>
    </recommendedName>
</protein>
<dbReference type="InterPro" id="IPR036397">
    <property type="entry name" value="RNaseH_sf"/>
</dbReference>
<dbReference type="Proteomes" id="UP001146120">
    <property type="component" value="Unassembled WGS sequence"/>
</dbReference>
<comment type="caution">
    <text evidence="2">The sequence shown here is derived from an EMBL/GenBank/DDBJ whole genome shotgun (WGS) entry which is preliminary data.</text>
</comment>
<reference evidence="2" key="1">
    <citation type="submission" date="2022-11" db="EMBL/GenBank/DDBJ databases">
        <authorList>
            <person name="Morgan W.R."/>
            <person name="Tartar A."/>
        </authorList>
    </citation>
    <scope>NUCLEOTIDE SEQUENCE</scope>
    <source>
        <strain evidence="2">ARSEF 373</strain>
    </source>
</reference>
<sequence>MVQHTAHASVTNNYAEYRALCKGLGHLAEHGIRQVQVVGDSAMIVRQMQTHRAPKVEHLRPHYLQARRFANKVNNRSWWHHRRSHNKMADAAANVAMNVRTSHSIAGDALSRWEEVYRHCGTDMTHWFAHTHATHE</sequence>
<dbReference type="Pfam" id="PF13456">
    <property type="entry name" value="RVT_3"/>
    <property type="match status" value="1"/>
</dbReference>
<feature type="domain" description="RNase H type-1" evidence="1">
    <location>
        <begin position="3"/>
        <end position="95"/>
    </location>
</feature>
<dbReference type="Gene3D" id="3.30.420.10">
    <property type="entry name" value="Ribonuclease H-like superfamily/Ribonuclease H"/>
    <property type="match status" value="1"/>
</dbReference>
<reference evidence="2" key="2">
    <citation type="journal article" date="2023" name="Microbiol Resour">
        <title>Decontamination and Annotation of the Draft Genome Sequence of the Oomycete Lagenidium giganteum ARSEF 373.</title>
        <authorList>
            <person name="Morgan W.R."/>
            <person name="Tartar A."/>
        </authorList>
    </citation>
    <scope>NUCLEOTIDE SEQUENCE</scope>
    <source>
        <strain evidence="2">ARSEF 373</strain>
    </source>
</reference>
<dbReference type="InterPro" id="IPR002156">
    <property type="entry name" value="RNaseH_domain"/>
</dbReference>